<evidence type="ECO:0000313" key="1">
    <source>
        <dbReference type="EMBL" id="KAJ8931242.1"/>
    </source>
</evidence>
<comment type="caution">
    <text evidence="1">The sequence shown here is derived from an EMBL/GenBank/DDBJ whole genome shotgun (WGS) entry which is preliminary data.</text>
</comment>
<protein>
    <submittedName>
        <fullName evidence="1">Uncharacterized protein</fullName>
    </submittedName>
</protein>
<sequence length="74" mass="8821">MHPLLITNQNPIFHQELSHYSFKYGYVTHTNQRGLYKLDLVNLRYTRSVDLTPYNCVPTQVRFSALCKYNLRDN</sequence>
<reference evidence="1" key="1">
    <citation type="journal article" date="2023" name="Insect Mol. Biol.">
        <title>Genome sequencing provides insights into the evolution of gene families encoding plant cell wall-degrading enzymes in longhorned beetles.</title>
        <authorList>
            <person name="Shin N.R."/>
            <person name="Okamura Y."/>
            <person name="Kirsch R."/>
            <person name="Pauchet Y."/>
        </authorList>
    </citation>
    <scope>NUCLEOTIDE SEQUENCE</scope>
    <source>
        <strain evidence="1">RBIC_L_NR</strain>
    </source>
</reference>
<dbReference type="Proteomes" id="UP001162156">
    <property type="component" value="Unassembled WGS sequence"/>
</dbReference>
<organism evidence="1 2">
    <name type="scientific">Rhamnusium bicolor</name>
    <dbReference type="NCBI Taxonomy" id="1586634"/>
    <lineage>
        <taxon>Eukaryota</taxon>
        <taxon>Metazoa</taxon>
        <taxon>Ecdysozoa</taxon>
        <taxon>Arthropoda</taxon>
        <taxon>Hexapoda</taxon>
        <taxon>Insecta</taxon>
        <taxon>Pterygota</taxon>
        <taxon>Neoptera</taxon>
        <taxon>Endopterygota</taxon>
        <taxon>Coleoptera</taxon>
        <taxon>Polyphaga</taxon>
        <taxon>Cucujiformia</taxon>
        <taxon>Chrysomeloidea</taxon>
        <taxon>Cerambycidae</taxon>
        <taxon>Lepturinae</taxon>
        <taxon>Rhagiini</taxon>
        <taxon>Rhamnusium</taxon>
    </lineage>
</organism>
<name>A0AAV8WYF4_9CUCU</name>
<proteinExistence type="predicted"/>
<dbReference type="EMBL" id="JANEYF010004428">
    <property type="protein sequence ID" value="KAJ8931242.1"/>
    <property type="molecule type" value="Genomic_DNA"/>
</dbReference>
<dbReference type="AlphaFoldDB" id="A0AAV8WYF4"/>
<evidence type="ECO:0000313" key="2">
    <source>
        <dbReference type="Proteomes" id="UP001162156"/>
    </source>
</evidence>
<accession>A0AAV8WYF4</accession>
<keyword evidence="2" id="KW-1185">Reference proteome</keyword>
<gene>
    <name evidence="1" type="ORF">NQ314_015886</name>
</gene>